<dbReference type="KEGG" id="cph:Cpha266_0938"/>
<dbReference type="SMART" id="SM00530">
    <property type="entry name" value="HTH_XRE"/>
    <property type="match status" value="1"/>
</dbReference>
<evidence type="ECO:0000313" key="2">
    <source>
        <dbReference type="EMBL" id="ABL64986.1"/>
    </source>
</evidence>
<protein>
    <submittedName>
        <fullName evidence="2">Helix-turn-helix domain protein</fullName>
    </submittedName>
</protein>
<proteinExistence type="predicted"/>
<keyword evidence="3" id="KW-1185">Reference proteome</keyword>
<dbReference type="STRING" id="290317.Cpha266_0938"/>
<dbReference type="HOGENOM" id="CLU_1692354_0_0_10"/>
<dbReference type="EMBL" id="CP000492">
    <property type="protein sequence ID" value="ABL64986.1"/>
    <property type="molecule type" value="Genomic_DNA"/>
</dbReference>
<organism evidence="2 3">
    <name type="scientific">Chlorobium phaeobacteroides (strain DSM 266 / SMG 266 / 2430)</name>
    <dbReference type="NCBI Taxonomy" id="290317"/>
    <lineage>
        <taxon>Bacteria</taxon>
        <taxon>Pseudomonadati</taxon>
        <taxon>Chlorobiota</taxon>
        <taxon>Chlorobiia</taxon>
        <taxon>Chlorobiales</taxon>
        <taxon>Chlorobiaceae</taxon>
        <taxon>Chlorobium/Pelodictyon group</taxon>
        <taxon>Chlorobium</taxon>
    </lineage>
</organism>
<accession>A1BF09</accession>
<dbReference type="PROSITE" id="PS50943">
    <property type="entry name" value="HTH_CROC1"/>
    <property type="match status" value="1"/>
</dbReference>
<sequence>MAVDNIHQKIAAIASKEPSGWLKDAQWRTENRAWLKHSQAIALRILRTLRAKNVSQKELAEKIGVSPQQVNKIVKGRENLTLETISKLEGALDIVLLMLPPSSESTTHNLSSTLVPEPKKSSAKKSRAITVKVLQQGIVAGKVHETGSGYGKEVT</sequence>
<gene>
    <name evidence="2" type="ordered locus">Cpha266_0938</name>
</gene>
<dbReference type="Gene3D" id="1.10.260.40">
    <property type="entry name" value="lambda repressor-like DNA-binding domains"/>
    <property type="match status" value="1"/>
</dbReference>
<evidence type="ECO:0000313" key="3">
    <source>
        <dbReference type="Proteomes" id="UP000008701"/>
    </source>
</evidence>
<name>A1BF09_CHLPD</name>
<dbReference type="GO" id="GO:0003677">
    <property type="term" value="F:DNA binding"/>
    <property type="evidence" value="ECO:0007669"/>
    <property type="project" value="InterPro"/>
</dbReference>
<dbReference type="InterPro" id="IPR001387">
    <property type="entry name" value="Cro/C1-type_HTH"/>
</dbReference>
<dbReference type="OrthoDB" id="678731at2"/>
<dbReference type="AlphaFoldDB" id="A1BF09"/>
<dbReference type="RefSeq" id="WP_011744813.1">
    <property type="nucleotide sequence ID" value="NC_008639.1"/>
</dbReference>
<dbReference type="Pfam" id="PF01381">
    <property type="entry name" value="HTH_3"/>
    <property type="match status" value="1"/>
</dbReference>
<reference evidence="2 3" key="1">
    <citation type="submission" date="2006-12" db="EMBL/GenBank/DDBJ databases">
        <title>Complete sequence of Chlorobium phaeobacteroides DSM 266.</title>
        <authorList>
            <consortium name="US DOE Joint Genome Institute"/>
            <person name="Copeland A."/>
            <person name="Lucas S."/>
            <person name="Lapidus A."/>
            <person name="Barry K."/>
            <person name="Detter J.C."/>
            <person name="Glavina del Rio T."/>
            <person name="Hammon N."/>
            <person name="Israni S."/>
            <person name="Pitluck S."/>
            <person name="Goltsman E."/>
            <person name="Schmutz J."/>
            <person name="Larimer F."/>
            <person name="Land M."/>
            <person name="Hauser L."/>
            <person name="Mikhailova N."/>
            <person name="Li T."/>
            <person name="Overmann J."/>
            <person name="Bryant D.A."/>
            <person name="Richardson P."/>
        </authorList>
    </citation>
    <scope>NUCLEOTIDE SEQUENCE [LARGE SCALE GENOMIC DNA]</scope>
    <source>
        <strain evidence="2 3">DSM 266</strain>
    </source>
</reference>
<dbReference type="SUPFAM" id="SSF47413">
    <property type="entry name" value="lambda repressor-like DNA-binding domains"/>
    <property type="match status" value="1"/>
</dbReference>
<evidence type="ECO:0000259" key="1">
    <source>
        <dbReference type="PROSITE" id="PS50943"/>
    </source>
</evidence>
<dbReference type="eggNOG" id="COG1609">
    <property type="taxonomic scope" value="Bacteria"/>
</dbReference>
<dbReference type="CDD" id="cd00093">
    <property type="entry name" value="HTH_XRE"/>
    <property type="match status" value="1"/>
</dbReference>
<feature type="domain" description="HTH cro/C1-type" evidence="1">
    <location>
        <begin position="43"/>
        <end position="99"/>
    </location>
</feature>
<dbReference type="InterPro" id="IPR010982">
    <property type="entry name" value="Lambda_DNA-bd_dom_sf"/>
</dbReference>
<dbReference type="Proteomes" id="UP000008701">
    <property type="component" value="Chromosome"/>
</dbReference>